<evidence type="ECO:0000313" key="2">
    <source>
        <dbReference type="EMBL" id="KAB5590025.1"/>
    </source>
</evidence>
<dbReference type="PANTHER" id="PTHR38248:SF2">
    <property type="entry name" value="FUNK1 11"/>
    <property type="match status" value="1"/>
</dbReference>
<dbReference type="PANTHER" id="PTHR38248">
    <property type="entry name" value="FUNK1 6"/>
    <property type="match status" value="1"/>
</dbReference>
<evidence type="ECO:0000259" key="1">
    <source>
        <dbReference type="Pfam" id="PF17667"/>
    </source>
</evidence>
<proteinExistence type="predicted"/>
<feature type="domain" description="Fungal-type protein kinase" evidence="1">
    <location>
        <begin position="606"/>
        <end position="667"/>
    </location>
</feature>
<dbReference type="InterPro" id="IPR011009">
    <property type="entry name" value="Kinase-like_dom_sf"/>
</dbReference>
<accession>A0A5N5QE53</accession>
<dbReference type="Pfam" id="PF17667">
    <property type="entry name" value="Pkinase_fungal"/>
    <property type="match status" value="2"/>
</dbReference>
<protein>
    <recommendedName>
        <fullName evidence="1">Fungal-type protein kinase domain-containing protein</fullName>
    </recommendedName>
</protein>
<evidence type="ECO:0000313" key="3">
    <source>
        <dbReference type="Proteomes" id="UP000383932"/>
    </source>
</evidence>
<reference evidence="2 3" key="1">
    <citation type="journal article" date="2019" name="Fungal Biol. Biotechnol.">
        <title>Draft genome sequence of fastidious pathogen Ceratobasidium theobromae, which causes vascular-streak dieback in Theobroma cacao.</title>
        <authorList>
            <person name="Ali S.S."/>
            <person name="Asman A."/>
            <person name="Shao J."/>
            <person name="Firmansyah A.P."/>
            <person name="Susilo A.W."/>
            <person name="Rosmana A."/>
            <person name="McMahon P."/>
            <person name="Junaid M."/>
            <person name="Guest D."/>
            <person name="Kheng T.Y."/>
            <person name="Meinhardt L.W."/>
            <person name="Bailey B.A."/>
        </authorList>
    </citation>
    <scope>NUCLEOTIDE SEQUENCE [LARGE SCALE GENOMIC DNA]</scope>
    <source>
        <strain evidence="2 3">CT2</strain>
    </source>
</reference>
<dbReference type="AlphaFoldDB" id="A0A5N5QE53"/>
<feature type="domain" description="Fungal-type protein kinase" evidence="1">
    <location>
        <begin position="180"/>
        <end position="516"/>
    </location>
</feature>
<sequence>MLAWTRPIFKPPCVAPRLPLQIRAQLNILGQPRSSTLVPGAGVIDNTHKCPVMLHGEMEATLCEEINGAVFEYSPFCKEFFEFEDQDRGATIMKSLAQEPLFNHQGRPWSIDCTGLKGDEDSQTWDVVATILDIISKVAFMKDQFRPVRSAIRPFHRRMDADDPDDTNTQPDIIQAPMYSENRSHWAEVEFFAECKADKQEETNPDKLKYALLQLARYARATLVHQIYRLHVFAIAVCGTKATFVRLGRSGILHSPLIDLSTDFETFALAAAGLFALGPEKFGYNTDFYFWPQLTGGPNERRMEPDEDHKPKELRVKAGNRIWRVVEVLCQRKCLVGRATLVLLLSRVNKKQRVVLKLIWRDKLRKDKGENLKLFKSSPGICQRKWNEIRGYTAVKKEKLEPSSTFFAPWWQAESKASQSDSTDISLDTKARSDPAKRAVMEKGQEEMLASPDQELSLIIMQEGIGLWRIKQLPHLLRVLRDALVGLAGICSKDKIHRDISEGNILCAPLVDSNVEDTESWSENESTLLDSDGDEDKTLIEDDPDVMFNELDLLPENGVINAPTLKDYVKQRYGAESPGKLPLTPEKGEIDTLMHDVNEQPGVVRCLGELYDLEFTVNQYRDESCGLTRTGTPAFISGQLLLAMNDEPVPHTYLHDLESFFWVLVWMLITHVEPGKEMNKKAESLFLDMCATDDRALGNFKGNFIGHPSTAMEDISKLENGWNLEPVCDLVYFFAEFLDKSIYDEGMKPRSIASQPDVPRDQWLVIRSIIDRFDVAISQLPTS</sequence>
<name>A0A5N5QE53_9AGAM</name>
<comment type="caution">
    <text evidence="2">The sequence shown here is derived from an EMBL/GenBank/DDBJ whole genome shotgun (WGS) entry which is preliminary data.</text>
</comment>
<dbReference type="SUPFAM" id="SSF56112">
    <property type="entry name" value="Protein kinase-like (PK-like)"/>
    <property type="match status" value="1"/>
</dbReference>
<dbReference type="InterPro" id="IPR040976">
    <property type="entry name" value="Pkinase_fungal"/>
</dbReference>
<dbReference type="EMBL" id="SSOP01000205">
    <property type="protein sequence ID" value="KAB5590025.1"/>
    <property type="molecule type" value="Genomic_DNA"/>
</dbReference>
<dbReference type="OrthoDB" id="5584477at2759"/>
<keyword evidence="3" id="KW-1185">Reference proteome</keyword>
<gene>
    <name evidence="2" type="ORF">CTheo_6520</name>
</gene>
<dbReference type="Proteomes" id="UP000383932">
    <property type="component" value="Unassembled WGS sequence"/>
</dbReference>
<organism evidence="2 3">
    <name type="scientific">Ceratobasidium theobromae</name>
    <dbReference type="NCBI Taxonomy" id="1582974"/>
    <lineage>
        <taxon>Eukaryota</taxon>
        <taxon>Fungi</taxon>
        <taxon>Dikarya</taxon>
        <taxon>Basidiomycota</taxon>
        <taxon>Agaricomycotina</taxon>
        <taxon>Agaricomycetes</taxon>
        <taxon>Cantharellales</taxon>
        <taxon>Ceratobasidiaceae</taxon>
        <taxon>Ceratobasidium</taxon>
    </lineage>
</organism>